<sequence>MRGSHILDEYVGQGISSCLAPPMGLSARASGGRRRKAWKP</sequence>
<evidence type="ECO:0000313" key="2">
    <source>
        <dbReference type="Proteomes" id="UP000070092"/>
    </source>
</evidence>
<dbReference type="EMBL" id="LRPO01000012">
    <property type="protein sequence ID" value="KWZ82517.1"/>
    <property type="molecule type" value="Genomic_DNA"/>
</dbReference>
<dbReference type="PATRIC" id="fig|1681.53.peg.264"/>
<evidence type="ECO:0000313" key="1">
    <source>
        <dbReference type="EMBL" id="KWZ82517.1"/>
    </source>
</evidence>
<dbReference type="AlphaFoldDB" id="A0A133KSK7"/>
<organism evidence="1 2">
    <name type="scientific">Bifidobacterium bifidum</name>
    <dbReference type="NCBI Taxonomy" id="1681"/>
    <lineage>
        <taxon>Bacteria</taxon>
        <taxon>Bacillati</taxon>
        <taxon>Actinomycetota</taxon>
        <taxon>Actinomycetes</taxon>
        <taxon>Bifidobacteriales</taxon>
        <taxon>Bifidobacteriaceae</taxon>
        <taxon>Bifidobacterium</taxon>
    </lineage>
</organism>
<proteinExistence type="predicted"/>
<dbReference type="Proteomes" id="UP000070092">
    <property type="component" value="Unassembled WGS sequence"/>
</dbReference>
<accession>A0A133KSK7</accession>
<reference evidence="1 2" key="1">
    <citation type="submission" date="2016-01" db="EMBL/GenBank/DDBJ databases">
        <authorList>
            <person name="Oliw E.H."/>
        </authorList>
    </citation>
    <scope>NUCLEOTIDE SEQUENCE [LARGE SCALE GENOMIC DNA]</scope>
    <source>
        <strain evidence="1 2">MJR8628B</strain>
    </source>
</reference>
<gene>
    <name evidence="1" type="ORF">HMPREF3196_00274</name>
</gene>
<protein>
    <submittedName>
        <fullName evidence="1">Uncharacterized protein</fullName>
    </submittedName>
</protein>
<name>A0A133KSK7_BIFBI</name>
<comment type="caution">
    <text evidence="1">The sequence shown here is derived from an EMBL/GenBank/DDBJ whole genome shotgun (WGS) entry which is preliminary data.</text>
</comment>